<gene>
    <name evidence="2" type="ORF">GIS00_17335</name>
</gene>
<keyword evidence="2" id="KW-0808">Transferase</keyword>
<evidence type="ECO:0000313" key="2">
    <source>
        <dbReference type="EMBL" id="MTD15700.1"/>
    </source>
</evidence>
<dbReference type="PROSITE" id="PS51729">
    <property type="entry name" value="GNAT_YJDJ"/>
    <property type="match status" value="1"/>
</dbReference>
<dbReference type="Proteomes" id="UP000460221">
    <property type="component" value="Unassembled WGS sequence"/>
</dbReference>
<dbReference type="PANTHER" id="PTHR31435:SF9">
    <property type="entry name" value="PROTEIN NATD1"/>
    <property type="match status" value="1"/>
</dbReference>
<comment type="caution">
    <text evidence="2">The sequence shown here is derived from an EMBL/GenBank/DDBJ whole genome shotgun (WGS) entry which is preliminary data.</text>
</comment>
<evidence type="ECO:0000313" key="3">
    <source>
        <dbReference type="Proteomes" id="UP000460221"/>
    </source>
</evidence>
<dbReference type="Pfam" id="PF14542">
    <property type="entry name" value="Acetyltransf_CG"/>
    <property type="match status" value="1"/>
</dbReference>
<proteinExistence type="predicted"/>
<dbReference type="InterPro" id="IPR031165">
    <property type="entry name" value="GNAT_YJDJ"/>
</dbReference>
<protein>
    <submittedName>
        <fullName evidence="2">N-acetyltransferase</fullName>
    </submittedName>
</protein>
<feature type="domain" description="N-acetyltransferase" evidence="1">
    <location>
        <begin position="13"/>
        <end position="100"/>
    </location>
</feature>
<dbReference type="Gene3D" id="3.40.630.30">
    <property type="match status" value="1"/>
</dbReference>
<dbReference type="AlphaFoldDB" id="A0A7K1FNP3"/>
<dbReference type="CDD" id="cd04301">
    <property type="entry name" value="NAT_SF"/>
    <property type="match status" value="1"/>
</dbReference>
<dbReference type="PANTHER" id="PTHR31435">
    <property type="entry name" value="PROTEIN NATD1"/>
    <property type="match status" value="1"/>
</dbReference>
<dbReference type="InterPro" id="IPR016181">
    <property type="entry name" value="Acyl_CoA_acyltransferase"/>
</dbReference>
<evidence type="ECO:0000259" key="1">
    <source>
        <dbReference type="PROSITE" id="PS51729"/>
    </source>
</evidence>
<name>A0A7K1FNP3_9ACTN</name>
<reference evidence="2 3" key="1">
    <citation type="submission" date="2019-11" db="EMBL/GenBank/DDBJ databases">
        <authorList>
            <person name="Jiang L.-Q."/>
        </authorList>
    </citation>
    <scope>NUCLEOTIDE SEQUENCE [LARGE SCALE GENOMIC DNA]</scope>
    <source>
        <strain evidence="2 3">YIM 132087</strain>
    </source>
</reference>
<organism evidence="2 3">
    <name type="scientific">Nakamurella alba</name>
    <dbReference type="NCBI Taxonomy" id="2665158"/>
    <lineage>
        <taxon>Bacteria</taxon>
        <taxon>Bacillati</taxon>
        <taxon>Actinomycetota</taxon>
        <taxon>Actinomycetes</taxon>
        <taxon>Nakamurellales</taxon>
        <taxon>Nakamurellaceae</taxon>
        <taxon>Nakamurella</taxon>
    </lineage>
</organism>
<dbReference type="RefSeq" id="WP_154769657.1">
    <property type="nucleotide sequence ID" value="NZ_WLYK01000006.1"/>
</dbReference>
<keyword evidence="3" id="KW-1185">Reference proteome</keyword>
<dbReference type="InterPro" id="IPR045057">
    <property type="entry name" value="Gcn5-rel_NAT"/>
</dbReference>
<dbReference type="GO" id="GO:0016740">
    <property type="term" value="F:transferase activity"/>
    <property type="evidence" value="ECO:0007669"/>
    <property type="project" value="UniProtKB-KW"/>
</dbReference>
<dbReference type="SUPFAM" id="SSF55729">
    <property type="entry name" value="Acyl-CoA N-acyltransferases (Nat)"/>
    <property type="match status" value="1"/>
</dbReference>
<sequence length="101" mass="10976">MENGSIPGGGSIEHLAERGRFRVVDEGGRQIAELDYTALPGIWDLTHTYSDPGYRGTGLASVLVTHVMDQARAAGVTIVPSCPYIPVWLSRHPDYVDLVAR</sequence>
<dbReference type="EMBL" id="WLYK01000006">
    <property type="protein sequence ID" value="MTD15700.1"/>
    <property type="molecule type" value="Genomic_DNA"/>
</dbReference>
<accession>A0A7K1FNP3</accession>